<feature type="region of interest" description="Disordered" evidence="1">
    <location>
        <begin position="168"/>
        <end position="187"/>
    </location>
</feature>
<name>A0A075GK28_9EURY</name>
<sequence>MSRQVGPGVMLALLGMLLLQSWVACIPSAPLSPAVPSVPASSNPQPSGGNLVDYGDGTASLTVWEEPLGIGMVRDTWIGSAAPDSNHAYSNGLRVGHSSNNSNRDCAMLALDLDMASLWTNVSILSASLELMPSQVNGTPELFTYMIYKHNWNPEQATWNDYDSGQSWEVSGAQGNDDSGGLMDQQSTLTNGSWQTFDVTKSVDLAHFRRSQGFDSTAGVLLCGPAWGDSNVEFLSSEVAMSSARPRFNITFSWGGSSTPSPNTRWVDVHPRSPVRIDADSPLTFSATARTGQGDVSSGTVAWRATTGSIDAGGMFTPDVANVTKIEADVMGVLGEVFLHVVPGMPVSLSLNPETATLPIDAVLNLSEELLDAHDNVASGMTLSWHADVGSVNETGVYTPSAVGEDTVTVYWQTLSASSDITVTPGTPVHLLFDSDLTIPSGGTLPLVPVVTDILGNVMPLASAGAITWESEQGSVDFAGIYTGAETGTWRINATSDSGASGQALVEVTAGELDDIELVPPNGSVPADQPVPLQLLWIDVQGNHVPVRIPLSNWTAEDGNFRMTSTGVEWLPRRVGNWTIGVHVEDHWENISIDVVHGNASRLLIVSDGDTVSADNVLDLLLQAEDVRGNRWTVSGNWSMMEPEAAPWLSEVDDGARFDATMVGAWTVSAEHAGAEGTVTAFLFVEVFPGALARIELQGHGERISADESFDFQQRFFDMDGNLLTDVQLNWTFTHNGNSYDRTNDLRSSGGVWYPQLAGHHDVLVEAGGVFYQIGIDVDPGMPHTIRSLQSDGFVLTSGELVELVINATDLDGNDFGTDVLWMLPRDSIELENGSRSGHYLARGLVAGEHTLAFTTGFANGELRIVVKPGVPNDIEIELSRDNAQTGDVIDVEVRVLDYGGNLLVVDPEQVEVTTSTGKIAHDTGTHWRLLLDNPGVQQRIRANYSGVEREVFLDVDADPLYAFGASGLATTLWGAVAGAIFLFLLLIGLMRSRARKEAVSLDMLYEEDEEPKESAPVATLAALHTRQFRRPSHSKPPSSATLSGPPMAAPAAASFQPHPQQGWNPYQYAAWTQAQQQQPAQFPATAPVAPQSIEPPTQEHEPQQIPDPQASEMSPDSSAAVPGVEVATEDAASTEDDAWTEERIRQWCSAQGWDESQISAYLGQLHESTDGSVTYEQEAETPVSENIEEAVDVPAETVPERSADVRESGVMKAMDGTEQGSTGWYLDAEGRPSYWTVDAAGNWGREK</sequence>
<feature type="compositionally biased region" description="Low complexity" evidence="1">
    <location>
        <begin position="1046"/>
        <end position="1060"/>
    </location>
</feature>
<keyword evidence="2" id="KW-0812">Transmembrane</keyword>
<feature type="transmembrane region" description="Helical" evidence="2">
    <location>
        <begin position="961"/>
        <end position="988"/>
    </location>
</feature>
<keyword evidence="2" id="KW-1133">Transmembrane helix</keyword>
<reference evidence="3" key="1">
    <citation type="journal article" date="2014" name="Genome Biol. Evol.">
        <title>Pangenome evidence for extensive interdomain horizontal transfer affecting lineage core and shell genes in uncultured planktonic thaumarchaeota and euryarchaeota.</title>
        <authorList>
            <person name="Deschamps P."/>
            <person name="Zivanovic Y."/>
            <person name="Moreira D."/>
            <person name="Rodriguez-Valera F."/>
            <person name="Lopez-Garcia P."/>
        </authorList>
    </citation>
    <scope>NUCLEOTIDE SEQUENCE</scope>
</reference>
<dbReference type="AlphaFoldDB" id="A0A075GK28"/>
<dbReference type="EMBL" id="KF900707">
    <property type="protein sequence ID" value="AIF04401.1"/>
    <property type="molecule type" value="Genomic_DNA"/>
</dbReference>
<evidence type="ECO:0000313" key="3">
    <source>
        <dbReference type="EMBL" id="AIF04401.1"/>
    </source>
</evidence>
<feature type="compositionally biased region" description="Polar residues" evidence="1">
    <location>
        <begin position="168"/>
        <end position="177"/>
    </location>
</feature>
<accession>A0A075GK28</accession>
<dbReference type="NCBIfam" id="NF033679">
    <property type="entry name" value="DNRLRE_dom"/>
    <property type="match status" value="1"/>
</dbReference>
<evidence type="ECO:0000256" key="2">
    <source>
        <dbReference type="SAM" id="Phobius"/>
    </source>
</evidence>
<proteinExistence type="predicted"/>
<feature type="compositionally biased region" description="Low complexity" evidence="1">
    <location>
        <begin position="1075"/>
        <end position="1092"/>
    </location>
</feature>
<feature type="region of interest" description="Disordered" evidence="1">
    <location>
        <begin position="1075"/>
        <end position="1140"/>
    </location>
</feature>
<evidence type="ECO:0000256" key="1">
    <source>
        <dbReference type="SAM" id="MobiDB-lite"/>
    </source>
</evidence>
<protein>
    <submittedName>
        <fullName evidence="3">Ig domain-containing protein</fullName>
    </submittedName>
</protein>
<feature type="region of interest" description="Disordered" evidence="1">
    <location>
        <begin position="1028"/>
        <end position="1060"/>
    </location>
</feature>
<keyword evidence="2" id="KW-0472">Membrane</keyword>
<organism evidence="3">
    <name type="scientific">uncultured marine group II/III euryarchaeote KM3_174_A11</name>
    <dbReference type="NCBI Taxonomy" id="1457931"/>
    <lineage>
        <taxon>Archaea</taxon>
        <taxon>Methanobacteriati</taxon>
        <taxon>Methanobacteriota</taxon>
        <taxon>environmental samples</taxon>
    </lineage>
</organism>
<dbReference type="PROSITE" id="PS51257">
    <property type="entry name" value="PROKAR_LIPOPROTEIN"/>
    <property type="match status" value="1"/>
</dbReference>